<comment type="caution">
    <text evidence="2">The sequence shown here is derived from an EMBL/GenBank/DDBJ whole genome shotgun (WGS) entry which is preliminary data.</text>
</comment>
<dbReference type="Pfam" id="PF05699">
    <property type="entry name" value="Dimer_Tnp_hAT"/>
    <property type="match status" value="1"/>
</dbReference>
<keyword evidence="3" id="KW-1185">Reference proteome</keyword>
<dbReference type="GO" id="GO:0046983">
    <property type="term" value="F:protein dimerization activity"/>
    <property type="evidence" value="ECO:0007669"/>
    <property type="project" value="InterPro"/>
</dbReference>
<name>A0AAE1EY45_PETCI</name>
<dbReference type="AlphaFoldDB" id="A0AAE1EY45"/>
<proteinExistence type="predicted"/>
<dbReference type="EMBL" id="JAWQEG010004059">
    <property type="protein sequence ID" value="KAK3863208.1"/>
    <property type="molecule type" value="Genomic_DNA"/>
</dbReference>
<dbReference type="SUPFAM" id="SSF53098">
    <property type="entry name" value="Ribonuclease H-like"/>
    <property type="match status" value="1"/>
</dbReference>
<sequence length="181" mass="20930">MQNRLPDNVHVLQSLHVLTPETVIGMRKPKLQELSFLAKYSGDIGKLDEQWQRIETIAWPKEVIPDVEKFCRKVYEHQDASGERDFREVAQFVLSLLSLPISNASVERVFSQMNLIKSKIRNRMQQKSLESILHVSAFMQRNDICCNKFVPSESMLSSFTQDIYSKHAVYDDADTLDIIDL</sequence>
<dbReference type="Proteomes" id="UP001286313">
    <property type="component" value="Unassembled WGS sequence"/>
</dbReference>
<gene>
    <name evidence="2" type="ORF">Pcinc_030998</name>
</gene>
<dbReference type="PANTHER" id="PTHR46880">
    <property type="entry name" value="RAS-ASSOCIATING DOMAIN-CONTAINING PROTEIN"/>
    <property type="match status" value="1"/>
</dbReference>
<feature type="domain" description="HAT C-terminal dimerisation" evidence="1">
    <location>
        <begin position="86"/>
        <end position="134"/>
    </location>
</feature>
<reference evidence="2" key="1">
    <citation type="submission" date="2023-10" db="EMBL/GenBank/DDBJ databases">
        <title>Genome assemblies of two species of porcelain crab, Petrolisthes cinctipes and Petrolisthes manimaculis (Anomura: Porcellanidae).</title>
        <authorList>
            <person name="Angst P."/>
        </authorList>
    </citation>
    <scope>NUCLEOTIDE SEQUENCE</scope>
    <source>
        <strain evidence="2">PB745_01</strain>
        <tissue evidence="2">Gill</tissue>
    </source>
</reference>
<protein>
    <recommendedName>
        <fullName evidence="1">HAT C-terminal dimerisation domain-containing protein</fullName>
    </recommendedName>
</protein>
<organism evidence="2 3">
    <name type="scientific">Petrolisthes cinctipes</name>
    <name type="common">Flat porcelain crab</name>
    <dbReference type="NCBI Taxonomy" id="88211"/>
    <lineage>
        <taxon>Eukaryota</taxon>
        <taxon>Metazoa</taxon>
        <taxon>Ecdysozoa</taxon>
        <taxon>Arthropoda</taxon>
        <taxon>Crustacea</taxon>
        <taxon>Multicrustacea</taxon>
        <taxon>Malacostraca</taxon>
        <taxon>Eumalacostraca</taxon>
        <taxon>Eucarida</taxon>
        <taxon>Decapoda</taxon>
        <taxon>Pleocyemata</taxon>
        <taxon>Anomura</taxon>
        <taxon>Galatheoidea</taxon>
        <taxon>Porcellanidae</taxon>
        <taxon>Petrolisthes</taxon>
    </lineage>
</organism>
<accession>A0AAE1EY45</accession>
<dbReference type="InterPro" id="IPR008906">
    <property type="entry name" value="HATC_C_dom"/>
</dbReference>
<evidence type="ECO:0000313" key="2">
    <source>
        <dbReference type="EMBL" id="KAK3863208.1"/>
    </source>
</evidence>
<dbReference type="PANTHER" id="PTHR46880:SF5">
    <property type="entry name" value="DUF4371 DOMAIN-CONTAINING PROTEIN"/>
    <property type="match status" value="1"/>
</dbReference>
<dbReference type="InterPro" id="IPR012337">
    <property type="entry name" value="RNaseH-like_sf"/>
</dbReference>
<evidence type="ECO:0000313" key="3">
    <source>
        <dbReference type="Proteomes" id="UP001286313"/>
    </source>
</evidence>
<evidence type="ECO:0000259" key="1">
    <source>
        <dbReference type="Pfam" id="PF05699"/>
    </source>
</evidence>